<dbReference type="SUPFAM" id="SSF57701">
    <property type="entry name" value="Zn2/Cys6 DNA-binding domain"/>
    <property type="match status" value="1"/>
</dbReference>
<feature type="region of interest" description="Disordered" evidence="6">
    <location>
        <begin position="569"/>
        <end position="610"/>
    </location>
</feature>
<comment type="caution">
    <text evidence="8">The sequence shown here is derived from an EMBL/GenBank/DDBJ whole genome shotgun (WGS) entry which is preliminary data.</text>
</comment>
<proteinExistence type="predicted"/>
<dbReference type="GO" id="GO:0005634">
    <property type="term" value="C:nucleus"/>
    <property type="evidence" value="ECO:0007669"/>
    <property type="project" value="UniProtKB-SubCell"/>
</dbReference>
<keyword evidence="9" id="KW-1185">Reference proteome</keyword>
<dbReference type="GO" id="GO:0000981">
    <property type="term" value="F:DNA-binding transcription factor activity, RNA polymerase II-specific"/>
    <property type="evidence" value="ECO:0007669"/>
    <property type="project" value="InterPro"/>
</dbReference>
<dbReference type="PROSITE" id="PS00463">
    <property type="entry name" value="ZN2_CY6_FUNGAL_1"/>
    <property type="match status" value="1"/>
</dbReference>
<evidence type="ECO:0000256" key="1">
    <source>
        <dbReference type="ARBA" id="ARBA00004123"/>
    </source>
</evidence>
<evidence type="ECO:0000259" key="7">
    <source>
        <dbReference type="PROSITE" id="PS50048"/>
    </source>
</evidence>
<dbReference type="GO" id="GO:0008270">
    <property type="term" value="F:zinc ion binding"/>
    <property type="evidence" value="ECO:0007669"/>
    <property type="project" value="InterPro"/>
</dbReference>
<dbReference type="OrthoDB" id="2328572at2759"/>
<reference evidence="8 9" key="1">
    <citation type="submission" date="2016-07" db="EMBL/GenBank/DDBJ databases">
        <title>Pervasive Adenine N6-methylation of Active Genes in Fungi.</title>
        <authorList>
            <consortium name="DOE Joint Genome Institute"/>
            <person name="Mondo S.J."/>
            <person name="Dannebaum R.O."/>
            <person name="Kuo R.C."/>
            <person name="Labutti K."/>
            <person name="Haridas S."/>
            <person name="Kuo A."/>
            <person name="Salamov A."/>
            <person name="Ahrendt S.R."/>
            <person name="Lipzen A."/>
            <person name="Sullivan W."/>
            <person name="Andreopoulos W.B."/>
            <person name="Clum A."/>
            <person name="Lindquist E."/>
            <person name="Daum C."/>
            <person name="Ramamoorthy G.K."/>
            <person name="Gryganskyi A."/>
            <person name="Culley D."/>
            <person name="Magnuson J.K."/>
            <person name="James T.Y."/>
            <person name="O'Malley M.A."/>
            <person name="Stajich J.E."/>
            <person name="Spatafora J.W."/>
            <person name="Visel A."/>
            <person name="Grigoriev I.V."/>
        </authorList>
    </citation>
    <scope>NUCLEOTIDE SEQUENCE [LARGE SCALE GENOMIC DNA]</scope>
    <source>
        <strain evidence="8 9">NRRL 3301</strain>
    </source>
</reference>
<dbReference type="EMBL" id="MCGT01000046">
    <property type="protein sequence ID" value="ORX44757.1"/>
    <property type="molecule type" value="Genomic_DNA"/>
</dbReference>
<evidence type="ECO:0000256" key="4">
    <source>
        <dbReference type="ARBA" id="ARBA00023163"/>
    </source>
</evidence>
<keyword evidence="2" id="KW-0479">Metal-binding</keyword>
<dbReference type="InterPro" id="IPR036864">
    <property type="entry name" value="Zn2-C6_fun-type_DNA-bd_sf"/>
</dbReference>
<dbReference type="PANTHER" id="PTHR47338">
    <property type="entry name" value="ZN(II)2CYS6 TRANSCRIPTION FACTOR (EUROFUNG)-RELATED"/>
    <property type="match status" value="1"/>
</dbReference>
<dbReference type="PANTHER" id="PTHR47338:SF5">
    <property type="entry name" value="ZN(II)2CYS6 TRANSCRIPTION FACTOR (EUROFUNG)"/>
    <property type="match status" value="1"/>
</dbReference>
<gene>
    <name evidence="8" type="ORF">DM01DRAFT_1411204</name>
</gene>
<evidence type="ECO:0000313" key="9">
    <source>
        <dbReference type="Proteomes" id="UP000242146"/>
    </source>
</evidence>
<dbReference type="InterPro" id="IPR001138">
    <property type="entry name" value="Zn2Cys6_DnaBD"/>
</dbReference>
<feature type="compositionally biased region" description="Low complexity" evidence="6">
    <location>
        <begin position="593"/>
        <end position="610"/>
    </location>
</feature>
<dbReference type="InterPro" id="IPR050815">
    <property type="entry name" value="TF_fung"/>
</dbReference>
<dbReference type="STRING" id="101127.A0A1X2G4G0"/>
<keyword evidence="3" id="KW-0805">Transcription regulation</keyword>
<protein>
    <recommendedName>
        <fullName evidence="7">Zn(2)-C6 fungal-type domain-containing protein</fullName>
    </recommendedName>
</protein>
<name>A0A1X2G4G0_9FUNG</name>
<evidence type="ECO:0000256" key="3">
    <source>
        <dbReference type="ARBA" id="ARBA00023015"/>
    </source>
</evidence>
<comment type="subcellular location">
    <subcellularLocation>
        <location evidence="1">Nucleus</location>
    </subcellularLocation>
</comment>
<evidence type="ECO:0000313" key="8">
    <source>
        <dbReference type="EMBL" id="ORX44757.1"/>
    </source>
</evidence>
<dbReference type="SMART" id="SM00066">
    <property type="entry name" value="GAL4"/>
    <property type="match status" value="1"/>
</dbReference>
<dbReference type="CDD" id="cd00067">
    <property type="entry name" value="GAL4"/>
    <property type="match status" value="1"/>
</dbReference>
<keyword evidence="5" id="KW-0539">Nucleus</keyword>
<dbReference type="PROSITE" id="PS50048">
    <property type="entry name" value="ZN2_CY6_FUNGAL_2"/>
    <property type="match status" value="1"/>
</dbReference>
<dbReference type="AlphaFoldDB" id="A0A1X2G4G0"/>
<dbReference type="Gene3D" id="4.10.240.10">
    <property type="entry name" value="Zn(2)-C6 fungal-type DNA-binding domain"/>
    <property type="match status" value="1"/>
</dbReference>
<keyword evidence="4" id="KW-0804">Transcription</keyword>
<dbReference type="Proteomes" id="UP000242146">
    <property type="component" value="Unassembled WGS sequence"/>
</dbReference>
<dbReference type="Pfam" id="PF00172">
    <property type="entry name" value="Zn_clus"/>
    <property type="match status" value="1"/>
</dbReference>
<accession>A0A1X2G4G0</accession>
<organism evidence="8 9">
    <name type="scientific">Hesseltinella vesiculosa</name>
    <dbReference type="NCBI Taxonomy" id="101127"/>
    <lineage>
        <taxon>Eukaryota</taxon>
        <taxon>Fungi</taxon>
        <taxon>Fungi incertae sedis</taxon>
        <taxon>Mucoromycota</taxon>
        <taxon>Mucoromycotina</taxon>
        <taxon>Mucoromycetes</taxon>
        <taxon>Mucorales</taxon>
        <taxon>Cunninghamellaceae</taxon>
        <taxon>Hesseltinella</taxon>
    </lineage>
</organism>
<feature type="domain" description="Zn(2)-C6 fungal-type" evidence="7">
    <location>
        <begin position="11"/>
        <end position="40"/>
    </location>
</feature>
<dbReference type="CDD" id="cd12148">
    <property type="entry name" value="fungal_TF_MHR"/>
    <property type="match status" value="1"/>
</dbReference>
<evidence type="ECO:0000256" key="2">
    <source>
        <dbReference type="ARBA" id="ARBA00022723"/>
    </source>
</evidence>
<evidence type="ECO:0000256" key="5">
    <source>
        <dbReference type="ARBA" id="ARBA00023242"/>
    </source>
</evidence>
<sequence>MLNVIGKKQHPCEGCRERKKKCSGAFPCQRCQHLRIQCVIVDTVSPPDHDYTRLLQQQTLYDQIKSLQQNIIHLESSLQLLRQHDQQHQPSSSMALKQRSEQKQAATHFVQQWQITLRRHGMTIETNIRTFHDLDQQLLVLLTTGHPTSAASLGSSPAAFPVRHLQRHMPLWLLRRGAFRVELQNVRQVPRRRIERQLQDGPPSPHCTTEAFVMNKLCLPLIRALFDCYLSYQVFLHRPSFFAHFVDPVIRLQAQSGGLMFLDSPVLCSLAAFAMVISCRHTFQLVPANFRLLVAEEFAARARDLVDFDEVSLASLITLTFLALYYSRVYDAQSTTRYLDMVFRLRTLWEEASEVLDPGLQELYKRLHWAMFNAAIRLQYFANQRGVPLTRSPTMATGQANHRPHPVLGLLRQDRPRFVRLALPDEPDHLHMILEMHSVMQPMMAILHSYIGQVRFESNDQIDLTLLSDTESRFQTFYRKVPAHLHLDLDPLLDRVPSEKTPLALGIALKKRLDALMMSAGRAQLDFLPKLFLAMAYLQGRVSLYEPFLQDLEEESLARRLGLLDPQGLPMMPKGTDVPSPPPSFAAKEQHMPSPDSSAAASPRQPPSGSLLAQQQCTKAAVLLTYLMEYAQVLGFHCQLDLAVLLTVWDVHMRNACLDGRPHLSEHTIHQARHGLSQCFAILRQGHFFGCAQDTLQSYFAHVERLLAATLDAQAPTFAPRYPA</sequence>
<evidence type="ECO:0000256" key="6">
    <source>
        <dbReference type="SAM" id="MobiDB-lite"/>
    </source>
</evidence>